<proteinExistence type="predicted"/>
<accession>A0ABV2SBV4</accession>
<gene>
    <name evidence="2" type="ORF">V5J35_000436</name>
</gene>
<dbReference type="Proteomes" id="UP001549366">
    <property type="component" value="Unassembled WGS sequence"/>
</dbReference>
<sequence length="511" mass="57837">MNRPKKLSLIICLLLSLNFTRALGQTEVRFTSSKDFLNHDLTINQTLIKKHWFLYYPPESSNNRESVKDMHAAQINCIPSSRVTGHLRCSVIYYLQGRNEDQFSGKGYAYEVTTEIDPNISSESVTVEEDLNASRVHSSKLTDPVLIRYKGYSFVIGRKSRDTDTISAVEGQTQESADKRKLLFNGVGLSMKSDQESDDLNSWAVLDDISFSESGDIIPEVFWKIRGNHLVLGGRQWHQASSSEESYEVSTATYMKKTNWVPQIDSAISLYNEQKHDSNALSEFKASISEAFSDFEISYITWKERSSSAGSIMDSTNYVALQPDIIFYEDTPDLTMIHLRTRIQFPGNSARKQAPAMFAERNGIAYSVILKCDIYWGRTICKPLSVFDNPWTKNTLQTFNGDNKQLYFIGNIAPSGVFKPGDRSQLFLYKTDLYKKFIANEFSSNIIHQHYTPALLKVPSATSQFASDTTYPFFDPLTANDPEQKCALFVTTVRTNTQSTIAILCLDKDAL</sequence>
<comment type="caution">
    <text evidence="2">The sequence shown here is derived from an EMBL/GenBank/DDBJ whole genome shotgun (WGS) entry which is preliminary data.</text>
</comment>
<reference evidence="2 3" key="1">
    <citation type="submission" date="2024-06" db="EMBL/GenBank/DDBJ databases">
        <title>Genomic Encyclopedia of Type Strains, Phase V (KMG-V): Genome sequencing to study the core and pangenomes of soil and plant-associated prokaryotes.</title>
        <authorList>
            <person name="Whitman W."/>
        </authorList>
    </citation>
    <scope>NUCLEOTIDE SEQUENCE [LARGE SCALE GENOMIC DNA]</scope>
    <source>
        <strain evidence="2 3">NE40</strain>
    </source>
</reference>
<evidence type="ECO:0000313" key="3">
    <source>
        <dbReference type="Proteomes" id="UP001549366"/>
    </source>
</evidence>
<dbReference type="EMBL" id="JBEWTB010000002">
    <property type="protein sequence ID" value="MET4755244.1"/>
    <property type="molecule type" value="Genomic_DNA"/>
</dbReference>
<organism evidence="2 3">
    <name type="scientific">Endozoicomonas lisbonensis</name>
    <dbReference type="NCBI Taxonomy" id="3120522"/>
    <lineage>
        <taxon>Bacteria</taxon>
        <taxon>Pseudomonadati</taxon>
        <taxon>Pseudomonadota</taxon>
        <taxon>Gammaproteobacteria</taxon>
        <taxon>Oceanospirillales</taxon>
        <taxon>Endozoicomonadaceae</taxon>
        <taxon>Endozoicomonas</taxon>
    </lineage>
</organism>
<name>A0ABV2SBV4_9GAMM</name>
<feature type="signal peptide" evidence="1">
    <location>
        <begin position="1"/>
        <end position="24"/>
    </location>
</feature>
<evidence type="ECO:0000256" key="1">
    <source>
        <dbReference type="SAM" id="SignalP"/>
    </source>
</evidence>
<dbReference type="RefSeq" id="WP_354009688.1">
    <property type="nucleotide sequence ID" value="NZ_JBEWTA010000001.1"/>
</dbReference>
<keyword evidence="1" id="KW-0732">Signal</keyword>
<protein>
    <submittedName>
        <fullName evidence="2">Uncharacterized protein</fullName>
    </submittedName>
</protein>
<evidence type="ECO:0000313" key="2">
    <source>
        <dbReference type="EMBL" id="MET4755244.1"/>
    </source>
</evidence>
<feature type="chain" id="PRO_5046121786" evidence="1">
    <location>
        <begin position="25"/>
        <end position="511"/>
    </location>
</feature>
<keyword evidence="3" id="KW-1185">Reference proteome</keyword>